<dbReference type="SMART" id="SM00382">
    <property type="entry name" value="AAA"/>
    <property type="match status" value="1"/>
</dbReference>
<dbReference type="InterPro" id="IPR027417">
    <property type="entry name" value="P-loop_NTPase"/>
</dbReference>
<dbReference type="Gene3D" id="3.30.450.90">
    <property type="match status" value="1"/>
</dbReference>
<dbReference type="Gene3D" id="3.40.50.300">
    <property type="entry name" value="P-loop containing nucleotide triphosphate hydrolases"/>
    <property type="match status" value="1"/>
</dbReference>
<dbReference type="InterPro" id="IPR003018">
    <property type="entry name" value="GAF"/>
</dbReference>
<gene>
    <name evidence="6" type="ORF">dnl_27560</name>
</gene>
<dbReference type="SUPFAM" id="SSF55781">
    <property type="entry name" value="GAF domain-like"/>
    <property type="match status" value="1"/>
</dbReference>
<evidence type="ECO:0000256" key="3">
    <source>
        <dbReference type="ARBA" id="ARBA00022840"/>
    </source>
</evidence>
<evidence type="ECO:0000313" key="6">
    <source>
        <dbReference type="EMBL" id="QTA80452.1"/>
    </source>
</evidence>
<evidence type="ECO:0000259" key="5">
    <source>
        <dbReference type="PROSITE" id="PS00662"/>
    </source>
</evidence>
<dbReference type="GO" id="GO:0016887">
    <property type="term" value="F:ATP hydrolysis activity"/>
    <property type="evidence" value="ECO:0007669"/>
    <property type="project" value="TreeGrafter"/>
</dbReference>
<keyword evidence="4" id="KW-0175">Coiled coil</keyword>
<dbReference type="PANTHER" id="PTHR30258">
    <property type="entry name" value="TYPE II SECRETION SYSTEM PROTEIN GSPE-RELATED"/>
    <property type="match status" value="1"/>
</dbReference>
<accession>A0A975B7S4</accession>
<dbReference type="CDD" id="cd01129">
    <property type="entry name" value="PulE-GspE-like"/>
    <property type="match status" value="1"/>
</dbReference>
<dbReference type="Pfam" id="PF01590">
    <property type="entry name" value="GAF"/>
    <property type="match status" value="1"/>
</dbReference>
<dbReference type="PROSITE" id="PS00662">
    <property type="entry name" value="T2SP_E"/>
    <property type="match status" value="1"/>
</dbReference>
<dbReference type="InterPro" id="IPR003593">
    <property type="entry name" value="AAA+_ATPase"/>
</dbReference>
<evidence type="ECO:0000313" key="7">
    <source>
        <dbReference type="Proteomes" id="UP000663720"/>
    </source>
</evidence>
<dbReference type="Proteomes" id="UP000663720">
    <property type="component" value="Chromosome"/>
</dbReference>
<dbReference type="SUPFAM" id="SSF52540">
    <property type="entry name" value="P-loop containing nucleoside triphosphate hydrolases"/>
    <property type="match status" value="1"/>
</dbReference>
<keyword evidence="3" id="KW-0067">ATP-binding</keyword>
<dbReference type="SMART" id="SM00065">
    <property type="entry name" value="GAF"/>
    <property type="match status" value="1"/>
</dbReference>
<protein>
    <submittedName>
        <fullName evidence="6">Type II secretion system family protein</fullName>
    </submittedName>
</protein>
<dbReference type="InterPro" id="IPR007831">
    <property type="entry name" value="T2SS_GspE_N"/>
</dbReference>
<evidence type="ECO:0000256" key="1">
    <source>
        <dbReference type="ARBA" id="ARBA00006611"/>
    </source>
</evidence>
<proteinExistence type="inferred from homology"/>
<dbReference type="InterPro" id="IPR001482">
    <property type="entry name" value="T2SS/T4SS_dom"/>
</dbReference>
<dbReference type="InterPro" id="IPR029016">
    <property type="entry name" value="GAF-like_dom_sf"/>
</dbReference>
<feature type="coiled-coil region" evidence="4">
    <location>
        <begin position="364"/>
        <end position="391"/>
    </location>
</feature>
<dbReference type="GO" id="GO:0005524">
    <property type="term" value="F:ATP binding"/>
    <property type="evidence" value="ECO:0007669"/>
    <property type="project" value="UniProtKB-KW"/>
</dbReference>
<sequence length="793" mass="89130">MIRKTNTPQVTHLKASTPVTHLNVDAAGQGKAGPARQPGKVSPEVAFRIKFQQISNKIQSAHNLEDVLAEMKDAIATLFESERVTVYVIDGVKRELVSRIAIGTNTGDIRIPVSTASIAGYAAYKQKLINVSNVYDEDELNKISPELKFDDSWDKKTGYKSKQMLACPIFFHKYLLGAIQLINRKDGGTFTKRDEQTVKELAKTLGIAMYNQKRAARQANNKFSYLLRKHLLTQKELTKAITEAKKRKESIEAYLIGSLKIPKKDVVESLAKYYEVPGILFDNTTPIPGELLKNLRIPFLRKNSWVPLRSEGDRVVILVDDPQNLQKIDTIKALFPKNPLDFCVALHEDILEYINHFTLDEKEQANIDEILEQLHQEAVEEEEEVSEVTDSDSAVVKLVNKIILDAFARNASDIHIEPYPGKQNTLVRIRIDGACTVYQTIPFNYKSAVVSRIKIMSGLDIAERRLPQDGKIPFKKYGGLDIELRVATIPTQGGLEDIVMRILAAGDPIPLSKMGFSERNYNEFINIIVQPYGIIFVCGPTGSGKTTTLHSALAYINKTETKIWTAEDPVEITQKGLRQVQVHPKIGFTFATAMRAFLRADPDVIMVGEMRDKETTSIGVEASLTGHLVFSTLHTNSAPESVTRLLDMGMDPFNFADAVLGILAQRLVRTLCKKCKEEYTPSKEEYDELVREYGAEDFEKNLAQTYPYSKQLYLCKPKGCEKCNQTGYAGRMGLHELLLGTDDQKRLIQTQARVEELRKQAVKDGMRTLKQDGIEKIFAGHCDMIQVRKVCIN</sequence>
<keyword evidence="7" id="KW-1185">Reference proteome</keyword>
<keyword evidence="2" id="KW-0547">Nucleotide-binding</keyword>
<evidence type="ECO:0000256" key="2">
    <source>
        <dbReference type="ARBA" id="ARBA00022741"/>
    </source>
</evidence>
<dbReference type="AlphaFoldDB" id="A0A975B7S4"/>
<dbReference type="InterPro" id="IPR037257">
    <property type="entry name" value="T2SS_E_N_sf"/>
</dbReference>
<dbReference type="Gene3D" id="3.30.450.40">
    <property type="match status" value="1"/>
</dbReference>
<feature type="domain" description="Bacterial type II secretion system protein E" evidence="5">
    <location>
        <begin position="598"/>
        <end position="612"/>
    </location>
</feature>
<dbReference type="PANTHER" id="PTHR30258:SF1">
    <property type="entry name" value="PROTEIN TRANSPORT PROTEIN HOFB HOMOLOG"/>
    <property type="match status" value="1"/>
</dbReference>
<dbReference type="EMBL" id="CP061799">
    <property type="protein sequence ID" value="QTA80452.1"/>
    <property type="molecule type" value="Genomic_DNA"/>
</dbReference>
<comment type="similarity">
    <text evidence="1">Belongs to the GSP E family.</text>
</comment>
<organism evidence="6 7">
    <name type="scientific">Desulfonema limicola</name>
    <dbReference type="NCBI Taxonomy" id="45656"/>
    <lineage>
        <taxon>Bacteria</taxon>
        <taxon>Pseudomonadati</taxon>
        <taxon>Thermodesulfobacteriota</taxon>
        <taxon>Desulfobacteria</taxon>
        <taxon>Desulfobacterales</taxon>
        <taxon>Desulfococcaceae</taxon>
        <taxon>Desulfonema</taxon>
    </lineage>
</organism>
<evidence type="ECO:0000256" key="4">
    <source>
        <dbReference type="SAM" id="Coils"/>
    </source>
</evidence>
<name>A0A975B7S4_9BACT</name>
<dbReference type="GO" id="GO:0005886">
    <property type="term" value="C:plasma membrane"/>
    <property type="evidence" value="ECO:0007669"/>
    <property type="project" value="TreeGrafter"/>
</dbReference>
<dbReference type="Pfam" id="PF05157">
    <property type="entry name" value="MshEN"/>
    <property type="match status" value="1"/>
</dbReference>
<dbReference type="Gene3D" id="3.30.300.160">
    <property type="entry name" value="Type II secretion system, protein E, N-terminal domain"/>
    <property type="match status" value="1"/>
</dbReference>
<reference evidence="6" key="1">
    <citation type="journal article" date="2021" name="Microb. Physiol.">
        <title>Proteogenomic Insights into the Physiology of Marine, Sulfate-Reducing, Filamentous Desulfonema limicola and Desulfonema magnum.</title>
        <authorList>
            <person name="Schnaars V."/>
            <person name="Wohlbrand L."/>
            <person name="Scheve S."/>
            <person name="Hinrichs C."/>
            <person name="Reinhardt R."/>
            <person name="Rabus R."/>
        </authorList>
    </citation>
    <scope>NUCLEOTIDE SEQUENCE</scope>
    <source>
        <strain evidence="6">5ac10</strain>
    </source>
</reference>
<dbReference type="SUPFAM" id="SSF160246">
    <property type="entry name" value="EspE N-terminal domain-like"/>
    <property type="match status" value="1"/>
</dbReference>
<dbReference type="Pfam" id="PF00437">
    <property type="entry name" value="T2SSE"/>
    <property type="match status" value="1"/>
</dbReference>
<dbReference type="RefSeq" id="WP_207692099.1">
    <property type="nucleotide sequence ID" value="NZ_CP061799.1"/>
</dbReference>
<dbReference type="KEGG" id="dli:dnl_27560"/>